<sequence>MDAFSRILNLDINNNLKKRELNSILIDLQKIVECKPILITDCSVILIHQYISVVNLNIDANIIHLMRKVLYIWLESNLRYASKIKDFYQNYFENVNFDNVNLIIWTELMKFLSSINDYPEFSHFVYKYIGIVFTKLLNINNVQLKKYYLQNVKTLPKLMYKIIKCHKRRENLFFEMDQWFVMLCKHCIHLLSSIIMTCKYSCDTCVDRTLLTRNTFSYLLKYQRLKEKSCPANSSFQLIFNDYALLESFETLINNRFCRLKFITCVQKQDNVSIRLFILIFLNEMIFYLDQFVNNSTLKDFNIFHELFTKINNVYSTMNHLMKIFIKDDDHMIELCTRMVKLNFVFESVENLNDDAAYIYENWLINLENCRNCHNCFYESLPIEILNVHILMYNFTESINFDQVLFIDYINNDKNGAFVNFIQLYFKLCIKQMKKRTKPKGLHYPQTKLFLKNFVSMTQRFRESLIRLVNFENYNYDPLINMISLFCLQIELYTENTV</sequence>
<keyword evidence="2" id="KW-1185">Reference proteome</keyword>
<evidence type="ECO:0000313" key="1">
    <source>
        <dbReference type="EMBL" id="OAF67803.1"/>
    </source>
</evidence>
<organism evidence="1 2">
    <name type="scientific">Intoshia linei</name>
    <dbReference type="NCBI Taxonomy" id="1819745"/>
    <lineage>
        <taxon>Eukaryota</taxon>
        <taxon>Metazoa</taxon>
        <taxon>Spiralia</taxon>
        <taxon>Lophotrochozoa</taxon>
        <taxon>Mesozoa</taxon>
        <taxon>Orthonectida</taxon>
        <taxon>Rhopaluridae</taxon>
        <taxon>Intoshia</taxon>
    </lineage>
</organism>
<gene>
    <name evidence="1" type="ORF">A3Q56_04459</name>
</gene>
<evidence type="ECO:0000313" key="2">
    <source>
        <dbReference type="Proteomes" id="UP000078046"/>
    </source>
</evidence>
<dbReference type="AlphaFoldDB" id="A0A177B2G3"/>
<dbReference type="EMBL" id="LWCA01000572">
    <property type="protein sequence ID" value="OAF67803.1"/>
    <property type="molecule type" value="Genomic_DNA"/>
</dbReference>
<name>A0A177B2G3_9BILA</name>
<protein>
    <submittedName>
        <fullName evidence="1">Uncharacterized protein</fullName>
    </submittedName>
</protein>
<dbReference type="Proteomes" id="UP000078046">
    <property type="component" value="Unassembled WGS sequence"/>
</dbReference>
<accession>A0A177B2G3</accession>
<proteinExistence type="predicted"/>
<reference evidence="1 2" key="1">
    <citation type="submission" date="2016-04" db="EMBL/GenBank/DDBJ databases">
        <title>The genome of Intoshia linei affirms orthonectids as highly simplified spiralians.</title>
        <authorList>
            <person name="Mikhailov K.V."/>
            <person name="Slusarev G.S."/>
            <person name="Nikitin M.A."/>
            <person name="Logacheva M.D."/>
            <person name="Penin A."/>
            <person name="Aleoshin V."/>
            <person name="Panchin Y.V."/>
        </authorList>
    </citation>
    <scope>NUCLEOTIDE SEQUENCE [LARGE SCALE GENOMIC DNA]</scope>
    <source>
        <strain evidence="1">Intl2013</strain>
        <tissue evidence="1">Whole animal</tissue>
    </source>
</reference>
<comment type="caution">
    <text evidence="1">The sequence shown here is derived from an EMBL/GenBank/DDBJ whole genome shotgun (WGS) entry which is preliminary data.</text>
</comment>